<comment type="caution">
    <text evidence="1">The sequence shown here is derived from an EMBL/GenBank/DDBJ whole genome shotgun (WGS) entry which is preliminary data.</text>
</comment>
<proteinExistence type="predicted"/>
<reference evidence="1" key="1">
    <citation type="journal article" date="2015" name="Nature">
        <title>Complex archaea that bridge the gap between prokaryotes and eukaryotes.</title>
        <authorList>
            <person name="Spang A."/>
            <person name="Saw J.H."/>
            <person name="Jorgensen S.L."/>
            <person name="Zaremba-Niedzwiedzka K."/>
            <person name="Martijn J."/>
            <person name="Lind A.E."/>
            <person name="van Eijk R."/>
            <person name="Schleper C."/>
            <person name="Guy L."/>
            <person name="Ettema T.J."/>
        </authorList>
    </citation>
    <scope>NUCLEOTIDE SEQUENCE</scope>
</reference>
<dbReference type="EMBL" id="LAZR01008315">
    <property type="protein sequence ID" value="KKM79569.1"/>
    <property type="molecule type" value="Genomic_DNA"/>
</dbReference>
<evidence type="ECO:0000313" key="1">
    <source>
        <dbReference type="EMBL" id="KKM79569.1"/>
    </source>
</evidence>
<protein>
    <submittedName>
        <fullName evidence="1">Uncharacterized protein</fullName>
    </submittedName>
</protein>
<dbReference type="AlphaFoldDB" id="A0A0F9KBL9"/>
<organism evidence="1">
    <name type="scientific">marine sediment metagenome</name>
    <dbReference type="NCBI Taxonomy" id="412755"/>
    <lineage>
        <taxon>unclassified sequences</taxon>
        <taxon>metagenomes</taxon>
        <taxon>ecological metagenomes</taxon>
    </lineage>
</organism>
<sequence>MAKCAFMDCEFGGLYTAPKLDGKVYCLHHREVMLRGLKESLIQRQAEALDVAEYAFKFIVNRGCLCAFTQEGEEHDPMCKVLAAQNALDAIKEKMGDR</sequence>
<gene>
    <name evidence="1" type="ORF">LCGC14_1348610</name>
</gene>
<accession>A0A0F9KBL9</accession>
<name>A0A0F9KBL9_9ZZZZ</name>